<organism evidence="2 3">
    <name type="scientific">Inquilinus limosus</name>
    <dbReference type="NCBI Taxonomy" id="171674"/>
    <lineage>
        <taxon>Bacteria</taxon>
        <taxon>Pseudomonadati</taxon>
        <taxon>Pseudomonadota</taxon>
        <taxon>Alphaproteobacteria</taxon>
        <taxon>Rhodospirillales</taxon>
        <taxon>Rhodospirillaceae</taxon>
        <taxon>Inquilinus</taxon>
    </lineage>
</organism>
<name>A0A211YS14_9PROT</name>
<feature type="compositionally biased region" description="Low complexity" evidence="1">
    <location>
        <begin position="51"/>
        <end position="63"/>
    </location>
</feature>
<feature type="compositionally biased region" description="Basic residues" evidence="1">
    <location>
        <begin position="171"/>
        <end position="180"/>
    </location>
</feature>
<feature type="compositionally biased region" description="Acidic residues" evidence="1">
    <location>
        <begin position="40"/>
        <end position="50"/>
    </location>
</feature>
<evidence type="ECO:0000313" key="2">
    <source>
        <dbReference type="EMBL" id="OWJ55818.1"/>
    </source>
</evidence>
<dbReference type="EMBL" id="NHON01000226">
    <property type="protein sequence ID" value="OWJ55818.1"/>
    <property type="molecule type" value="Genomic_DNA"/>
</dbReference>
<feature type="region of interest" description="Disordered" evidence="1">
    <location>
        <begin position="1"/>
        <end position="67"/>
    </location>
</feature>
<feature type="region of interest" description="Disordered" evidence="1">
    <location>
        <begin position="79"/>
        <end position="180"/>
    </location>
</feature>
<reference evidence="3" key="1">
    <citation type="submission" date="2017-05" db="EMBL/GenBank/DDBJ databases">
        <authorList>
            <person name="Macchi M."/>
            <person name="Festa S."/>
            <person name="Coppotelli B.M."/>
            <person name="Morelli I.S."/>
        </authorList>
    </citation>
    <scope>NUCLEOTIDE SEQUENCE [LARGE SCALE GENOMIC DNA]</scope>
    <source>
        <strain evidence="3">I</strain>
    </source>
</reference>
<feature type="non-terminal residue" evidence="2">
    <location>
        <position position="1"/>
    </location>
</feature>
<dbReference type="AlphaFoldDB" id="A0A211YS14"/>
<feature type="compositionally biased region" description="Gly residues" evidence="1">
    <location>
        <begin position="151"/>
        <end position="160"/>
    </location>
</feature>
<gene>
    <name evidence="2" type="ORF">BWR60_36070</name>
</gene>
<keyword evidence="3" id="KW-1185">Reference proteome</keyword>
<protein>
    <recommendedName>
        <fullName evidence="4">Translation initiation factor IF-2</fullName>
    </recommendedName>
</protein>
<evidence type="ECO:0000313" key="3">
    <source>
        <dbReference type="Proteomes" id="UP000196655"/>
    </source>
</evidence>
<accession>A0A211YS14</accession>
<feature type="compositionally biased region" description="Low complexity" evidence="1">
    <location>
        <begin position="161"/>
        <end position="170"/>
    </location>
</feature>
<feature type="compositionally biased region" description="Low complexity" evidence="1">
    <location>
        <begin position="115"/>
        <end position="132"/>
    </location>
</feature>
<comment type="caution">
    <text evidence="2">The sequence shown here is derived from an EMBL/GenBank/DDBJ whole genome shotgun (WGS) entry which is preliminary data.</text>
</comment>
<dbReference type="Proteomes" id="UP000196655">
    <property type="component" value="Unassembled WGS sequence"/>
</dbReference>
<feature type="compositionally biased region" description="Basic and acidic residues" evidence="1">
    <location>
        <begin position="27"/>
        <end position="38"/>
    </location>
</feature>
<evidence type="ECO:0008006" key="4">
    <source>
        <dbReference type="Google" id="ProtNLM"/>
    </source>
</evidence>
<proteinExistence type="predicted"/>
<evidence type="ECO:0000256" key="1">
    <source>
        <dbReference type="SAM" id="MobiDB-lite"/>
    </source>
</evidence>
<sequence length="180" mass="19360">GGGGTLGGRVLSQAEREARQRALQVALREEEARRHMPEPAEAEPALEPEIVEVAPEPAAPLDPESLRRRELEELAAIENEAKRKIEEERFLLEEEQKRRDAERAAEDARRKAVADRSGQAAAARAPAADQAGLRGVPATADDEEDTRRRTGGGPGRGAPGRGALPGARSGRPARRPGHGR</sequence>
<feature type="compositionally biased region" description="Basic and acidic residues" evidence="1">
    <location>
        <begin position="79"/>
        <end position="114"/>
    </location>
</feature>